<feature type="transmembrane region" description="Helical" evidence="1">
    <location>
        <begin position="49"/>
        <end position="67"/>
    </location>
</feature>
<feature type="transmembrane region" description="Helical" evidence="1">
    <location>
        <begin position="12"/>
        <end position="37"/>
    </location>
</feature>
<feature type="transmembrane region" description="Helical" evidence="1">
    <location>
        <begin position="79"/>
        <end position="96"/>
    </location>
</feature>
<evidence type="ECO:0000256" key="1">
    <source>
        <dbReference type="SAM" id="Phobius"/>
    </source>
</evidence>
<dbReference type="EMBL" id="BARU01047717">
    <property type="protein sequence ID" value="GAI01416.1"/>
    <property type="molecule type" value="Genomic_DNA"/>
</dbReference>
<keyword evidence="1" id="KW-1133">Transmembrane helix</keyword>
<organism evidence="2">
    <name type="scientific">marine sediment metagenome</name>
    <dbReference type="NCBI Taxonomy" id="412755"/>
    <lineage>
        <taxon>unclassified sequences</taxon>
        <taxon>metagenomes</taxon>
        <taxon>ecological metagenomes</taxon>
    </lineage>
</organism>
<gene>
    <name evidence="2" type="ORF">S03H2_71352</name>
</gene>
<feature type="non-terminal residue" evidence="2">
    <location>
        <position position="1"/>
    </location>
</feature>
<dbReference type="AlphaFoldDB" id="X1L690"/>
<reference evidence="2" key="1">
    <citation type="journal article" date="2014" name="Front. Microbiol.">
        <title>High frequency of phylogenetically diverse reductive dehalogenase-homologous genes in deep subseafloor sedimentary metagenomes.</title>
        <authorList>
            <person name="Kawai M."/>
            <person name="Futagami T."/>
            <person name="Toyoda A."/>
            <person name="Takaki Y."/>
            <person name="Nishi S."/>
            <person name="Hori S."/>
            <person name="Arai W."/>
            <person name="Tsubouchi T."/>
            <person name="Morono Y."/>
            <person name="Uchiyama I."/>
            <person name="Ito T."/>
            <person name="Fujiyama A."/>
            <person name="Inagaki F."/>
            <person name="Takami H."/>
        </authorList>
    </citation>
    <scope>NUCLEOTIDE SEQUENCE</scope>
    <source>
        <strain evidence="2">Expedition CK06-06</strain>
    </source>
</reference>
<protein>
    <submittedName>
        <fullName evidence="2">Uncharacterized protein</fullName>
    </submittedName>
</protein>
<comment type="caution">
    <text evidence="2">The sequence shown here is derived from an EMBL/GenBank/DDBJ whole genome shotgun (WGS) entry which is preliminary data.</text>
</comment>
<evidence type="ECO:0000313" key="2">
    <source>
        <dbReference type="EMBL" id="GAI01416.1"/>
    </source>
</evidence>
<feature type="non-terminal residue" evidence="2">
    <location>
        <position position="97"/>
    </location>
</feature>
<proteinExistence type="predicted"/>
<name>X1L690_9ZZZZ</name>
<accession>X1L690</accession>
<sequence>IYKSRRLKLRLLLFLGFVYFFAGLVYSGDVLDFITILITGNNVDNTHGIIGLINWIWFPGAVIFAMYIGVELITPKKKWLIFSIYIALGIIFEVFFL</sequence>
<keyword evidence="1" id="KW-0812">Transmembrane</keyword>
<keyword evidence="1" id="KW-0472">Membrane</keyword>